<dbReference type="AlphaFoldDB" id="A0A7I7UNX1"/>
<evidence type="ECO:0008006" key="11">
    <source>
        <dbReference type="Google" id="ProtNLM"/>
    </source>
</evidence>
<dbReference type="SUPFAM" id="SSF55486">
    <property type="entry name" value="Metalloproteases ('zincins'), catalytic domain"/>
    <property type="match status" value="1"/>
</dbReference>
<keyword evidence="2" id="KW-0479">Metal-binding</keyword>
<gene>
    <name evidence="9" type="ORF">MPUL_43100</name>
</gene>
<dbReference type="GO" id="GO:0004222">
    <property type="term" value="F:metalloendopeptidase activity"/>
    <property type="evidence" value="ECO:0007669"/>
    <property type="project" value="InterPro"/>
</dbReference>
<evidence type="ECO:0000259" key="7">
    <source>
        <dbReference type="Pfam" id="PF01447"/>
    </source>
</evidence>
<reference evidence="9 10" key="1">
    <citation type="journal article" date="2019" name="Emerg. Microbes Infect.">
        <title>Comprehensive subspecies identification of 175 nontuberculous mycobacteria species based on 7547 genomic profiles.</title>
        <authorList>
            <person name="Matsumoto Y."/>
            <person name="Kinjo T."/>
            <person name="Motooka D."/>
            <person name="Nabeya D."/>
            <person name="Jung N."/>
            <person name="Uechi K."/>
            <person name="Horii T."/>
            <person name="Iida T."/>
            <person name="Fujita J."/>
            <person name="Nakamura S."/>
        </authorList>
    </citation>
    <scope>NUCLEOTIDE SEQUENCE [LARGE SCALE GENOMIC DNA]</scope>
    <source>
        <strain evidence="9 10">JCM 6370</strain>
    </source>
</reference>
<evidence type="ECO:0000259" key="8">
    <source>
        <dbReference type="Pfam" id="PF02868"/>
    </source>
</evidence>
<protein>
    <recommendedName>
        <fullName evidence="11">Peptidase M4</fullName>
    </recommendedName>
</protein>
<evidence type="ECO:0000256" key="6">
    <source>
        <dbReference type="SAM" id="MobiDB-lite"/>
    </source>
</evidence>
<dbReference type="PANTHER" id="PTHR33794:SF1">
    <property type="entry name" value="BACILLOLYSIN"/>
    <property type="match status" value="1"/>
</dbReference>
<feature type="compositionally biased region" description="Low complexity" evidence="6">
    <location>
        <begin position="163"/>
        <end position="183"/>
    </location>
</feature>
<keyword evidence="5" id="KW-0482">Metalloprotease</keyword>
<feature type="compositionally biased region" description="Polar residues" evidence="6">
    <location>
        <begin position="190"/>
        <end position="205"/>
    </location>
</feature>
<dbReference type="Proteomes" id="UP000467252">
    <property type="component" value="Chromosome"/>
</dbReference>
<evidence type="ECO:0000256" key="2">
    <source>
        <dbReference type="ARBA" id="ARBA00022723"/>
    </source>
</evidence>
<dbReference type="InterPro" id="IPR027268">
    <property type="entry name" value="Peptidase_M4/M1_CTD_sf"/>
</dbReference>
<feature type="region of interest" description="Disordered" evidence="6">
    <location>
        <begin position="57"/>
        <end position="102"/>
    </location>
</feature>
<feature type="domain" description="Peptidase M4 C-terminal" evidence="8">
    <location>
        <begin position="496"/>
        <end position="641"/>
    </location>
</feature>
<dbReference type="Pfam" id="PF01447">
    <property type="entry name" value="Peptidase_M4"/>
    <property type="match status" value="1"/>
</dbReference>
<dbReference type="Gene3D" id="1.10.390.10">
    <property type="entry name" value="Neutral Protease Domain 2"/>
    <property type="match status" value="1"/>
</dbReference>
<keyword evidence="1" id="KW-0645">Protease</keyword>
<feature type="compositionally biased region" description="Low complexity" evidence="6">
    <location>
        <begin position="57"/>
        <end position="90"/>
    </location>
</feature>
<dbReference type="InterPro" id="IPR001570">
    <property type="entry name" value="Peptidase_M4_C_domain"/>
</dbReference>
<keyword evidence="10" id="KW-1185">Reference proteome</keyword>
<dbReference type="GO" id="GO:0046872">
    <property type="term" value="F:metal ion binding"/>
    <property type="evidence" value="ECO:0007669"/>
    <property type="project" value="UniProtKB-KW"/>
</dbReference>
<evidence type="ECO:0000313" key="9">
    <source>
        <dbReference type="EMBL" id="BBY83152.1"/>
    </source>
</evidence>
<organism evidence="9 10">
    <name type="scientific">Mycolicibacterium pulveris</name>
    <name type="common">Mycobacterium pulveris</name>
    <dbReference type="NCBI Taxonomy" id="36813"/>
    <lineage>
        <taxon>Bacteria</taxon>
        <taxon>Bacillati</taxon>
        <taxon>Actinomycetota</taxon>
        <taxon>Actinomycetes</taxon>
        <taxon>Mycobacteriales</taxon>
        <taxon>Mycobacteriaceae</taxon>
        <taxon>Mycolicibacterium</taxon>
    </lineage>
</organism>
<accession>A0A7I7UNX1</accession>
<evidence type="ECO:0000256" key="5">
    <source>
        <dbReference type="ARBA" id="ARBA00023049"/>
    </source>
</evidence>
<sequence length="652" mass="67558">MALAEAEESGIPRRCTVHPCPPSTHPTSGRWFRMGAATVGLGVALTFGTGVALAAPGDASDTSGGTGTTTGAEASAPPESGSSGTEAEGGLDPSGAGVAPTATLVSETPPTATISAQQTTSTSDTPVDDAVEEDLAEDLEENAEEDAEVTAPQDETAALPETDAAVAEAAEAGEQSSPAAEEPTGAGGSDPSQSRSATDSSSPATESLAAEDIDVAPLSAPDESAPAAAVGAVDAVAAASQSTPAAGPDEIEIVIEVVTGRDVRPNPVRTVVLGLLGLFGFDPNATIPPANPLVPVLDVIWGIYRRIENSVADALEFVGFPARSTVITQVTTLVVPEEYTALDLLASAREFNGVYSAELDEYFLIDVQRGIRTYTAATYPSGSLHYPIDPPGQLITATQPTSWDPSGVSGHANMTVVYDYYVATLSRESYDGAGAPVAVIVVSDILNNAYWYRSQQVFVFGHDFEAALDIVGHEYTHAVIDEVVRGQHGEILGQDAQSRALEEAYSDILGGLIEGKSGPGRWLFGEDRGCGQGAGQCALRNMAVPSQYGGYSSYDQFDASAKEHRNSTIFSHAAYKMMTASATAEITDDEWAQVFYGSLYRLTPGATFAEAAAAVIAEAEAFGFEDDEVATIRQAFTDVDIPVPSEANAVAA</sequence>
<name>A0A7I7UNX1_MYCPV</name>
<dbReference type="GO" id="GO:0006508">
    <property type="term" value="P:proteolysis"/>
    <property type="evidence" value="ECO:0007669"/>
    <property type="project" value="UniProtKB-KW"/>
</dbReference>
<dbReference type="PANTHER" id="PTHR33794">
    <property type="entry name" value="BACILLOLYSIN"/>
    <property type="match status" value="1"/>
</dbReference>
<feature type="domain" description="Peptidase M4" evidence="7">
    <location>
        <begin position="358"/>
        <end position="480"/>
    </location>
</feature>
<evidence type="ECO:0000256" key="4">
    <source>
        <dbReference type="ARBA" id="ARBA00022833"/>
    </source>
</evidence>
<proteinExistence type="predicted"/>
<dbReference type="Pfam" id="PF02868">
    <property type="entry name" value="Peptidase_M4_C"/>
    <property type="match status" value="1"/>
</dbReference>
<evidence type="ECO:0000256" key="3">
    <source>
        <dbReference type="ARBA" id="ARBA00022801"/>
    </source>
</evidence>
<dbReference type="InterPro" id="IPR050728">
    <property type="entry name" value="Zinc_Metalloprotease_M4"/>
</dbReference>
<dbReference type="InterPro" id="IPR013856">
    <property type="entry name" value="Peptidase_M4_domain"/>
</dbReference>
<keyword evidence="3" id="KW-0378">Hydrolase</keyword>
<dbReference type="EMBL" id="AP022599">
    <property type="protein sequence ID" value="BBY83152.1"/>
    <property type="molecule type" value="Genomic_DNA"/>
</dbReference>
<dbReference type="Gene3D" id="3.10.170.10">
    <property type="match status" value="1"/>
</dbReference>
<feature type="region of interest" description="Disordered" evidence="6">
    <location>
        <begin position="1"/>
        <end position="29"/>
    </location>
</feature>
<dbReference type="RefSeq" id="WP_163903769.1">
    <property type="nucleotide sequence ID" value="NZ_AP022599.1"/>
</dbReference>
<evidence type="ECO:0000313" key="10">
    <source>
        <dbReference type="Proteomes" id="UP000467252"/>
    </source>
</evidence>
<keyword evidence="4" id="KW-0862">Zinc</keyword>
<feature type="region of interest" description="Disordered" evidence="6">
    <location>
        <begin position="163"/>
        <end position="207"/>
    </location>
</feature>
<evidence type="ECO:0000256" key="1">
    <source>
        <dbReference type="ARBA" id="ARBA00022670"/>
    </source>
</evidence>